<organism evidence="3 4">
    <name type="scientific">Heligmosomoides polygyrus</name>
    <name type="common">Parasitic roundworm</name>
    <dbReference type="NCBI Taxonomy" id="6339"/>
    <lineage>
        <taxon>Eukaryota</taxon>
        <taxon>Metazoa</taxon>
        <taxon>Ecdysozoa</taxon>
        <taxon>Nematoda</taxon>
        <taxon>Chromadorea</taxon>
        <taxon>Rhabditida</taxon>
        <taxon>Rhabditina</taxon>
        <taxon>Rhabditomorpha</taxon>
        <taxon>Strongyloidea</taxon>
        <taxon>Heligmosomidae</taxon>
        <taxon>Heligmosomoides</taxon>
    </lineage>
</organism>
<dbReference type="InterPro" id="IPR008962">
    <property type="entry name" value="PapD-like_sf"/>
</dbReference>
<evidence type="ECO:0000259" key="1">
    <source>
        <dbReference type="PROSITE" id="PS50202"/>
    </source>
</evidence>
<evidence type="ECO:0000313" key="3">
    <source>
        <dbReference type="Proteomes" id="UP000050761"/>
    </source>
</evidence>
<dbReference type="PANTHER" id="PTHR21513">
    <property type="entry name" value="MAJOR SPERM PROTEIN"/>
    <property type="match status" value="1"/>
</dbReference>
<dbReference type="Proteomes" id="UP000050761">
    <property type="component" value="Unassembled WGS sequence"/>
</dbReference>
<dbReference type="EMBL" id="UZAH01025382">
    <property type="protein sequence ID" value="VDO62830.1"/>
    <property type="molecule type" value="Genomic_DNA"/>
</dbReference>
<dbReference type="OrthoDB" id="5855827at2759"/>
<accession>A0A3P7WPA7</accession>
<keyword evidence="3" id="KW-1185">Reference proteome</keyword>
<dbReference type="SUPFAM" id="SSF49354">
    <property type="entry name" value="PapD-like"/>
    <property type="match status" value="1"/>
</dbReference>
<dbReference type="Pfam" id="PF00635">
    <property type="entry name" value="Motile_Sperm"/>
    <property type="match status" value="1"/>
</dbReference>
<dbReference type="WBParaSite" id="HPBE_0000492801-mRNA-1">
    <property type="protein sequence ID" value="HPBE_0000492801-mRNA-1"/>
    <property type="gene ID" value="HPBE_0000492801"/>
</dbReference>
<name>A0A183FET4_HELPZ</name>
<reference evidence="4" key="2">
    <citation type="submission" date="2019-09" db="UniProtKB">
        <authorList>
            <consortium name="WormBaseParasite"/>
        </authorList>
    </citation>
    <scope>IDENTIFICATION</scope>
</reference>
<evidence type="ECO:0000313" key="2">
    <source>
        <dbReference type="EMBL" id="VDO62830.1"/>
    </source>
</evidence>
<evidence type="ECO:0000313" key="4">
    <source>
        <dbReference type="WBParaSite" id="HPBE_0000492801-mRNA-1"/>
    </source>
</evidence>
<feature type="domain" description="MSP" evidence="1">
    <location>
        <begin position="15"/>
        <end position="69"/>
    </location>
</feature>
<proteinExistence type="predicted"/>
<accession>A0A183FET4</accession>
<dbReference type="Gene3D" id="2.60.40.10">
    <property type="entry name" value="Immunoglobulins"/>
    <property type="match status" value="1"/>
</dbReference>
<dbReference type="AlphaFoldDB" id="A0A183FET4"/>
<dbReference type="PANTHER" id="PTHR21513:SF19">
    <property type="entry name" value="MAJOR SPERM PROTEIN"/>
    <property type="match status" value="1"/>
</dbReference>
<reference evidence="2 3" key="1">
    <citation type="submission" date="2018-11" db="EMBL/GenBank/DDBJ databases">
        <authorList>
            <consortium name="Pathogen Informatics"/>
        </authorList>
    </citation>
    <scope>NUCLEOTIDE SEQUENCE [LARGE SCALE GENOMIC DNA]</scope>
</reference>
<gene>
    <name evidence="2" type="ORF">HPBE_LOCUS4929</name>
</gene>
<dbReference type="InterPro" id="IPR013783">
    <property type="entry name" value="Ig-like_fold"/>
</dbReference>
<dbReference type="InterPro" id="IPR000535">
    <property type="entry name" value="MSP_dom"/>
</dbReference>
<sequence>MTKPLGNKPGEPPFQLKIDPDTKLLFKYKLNEPCTIELKITNTTKDRQTFKVKRFQANSLVAELAASNF</sequence>
<dbReference type="PROSITE" id="PS50202">
    <property type="entry name" value="MSP"/>
    <property type="match status" value="1"/>
</dbReference>
<protein>
    <submittedName>
        <fullName evidence="4">MSP domain-containing protein</fullName>
    </submittedName>
</protein>